<reference evidence="3" key="1">
    <citation type="submission" date="2017-02" db="UniProtKB">
        <authorList>
            <consortium name="WormBaseParasite"/>
        </authorList>
    </citation>
    <scope>IDENTIFICATION</scope>
</reference>
<accession>A0A0M3I4E2</accession>
<feature type="transmembrane region" description="Helical" evidence="1">
    <location>
        <begin position="52"/>
        <end position="76"/>
    </location>
</feature>
<proteinExistence type="predicted"/>
<dbReference type="WBParaSite" id="ALUE_0001163701-mRNA-1">
    <property type="protein sequence ID" value="ALUE_0001163701-mRNA-1"/>
    <property type="gene ID" value="ALUE_0001163701"/>
</dbReference>
<organism evidence="2 3">
    <name type="scientific">Ascaris lumbricoides</name>
    <name type="common">Giant roundworm</name>
    <dbReference type="NCBI Taxonomy" id="6252"/>
    <lineage>
        <taxon>Eukaryota</taxon>
        <taxon>Metazoa</taxon>
        <taxon>Ecdysozoa</taxon>
        <taxon>Nematoda</taxon>
        <taxon>Chromadorea</taxon>
        <taxon>Rhabditida</taxon>
        <taxon>Spirurina</taxon>
        <taxon>Ascaridomorpha</taxon>
        <taxon>Ascaridoidea</taxon>
        <taxon>Ascarididae</taxon>
        <taxon>Ascaris</taxon>
    </lineage>
</organism>
<evidence type="ECO:0000256" key="1">
    <source>
        <dbReference type="SAM" id="Phobius"/>
    </source>
</evidence>
<evidence type="ECO:0000313" key="2">
    <source>
        <dbReference type="Proteomes" id="UP000036681"/>
    </source>
</evidence>
<dbReference type="Proteomes" id="UP000036681">
    <property type="component" value="Unplaced"/>
</dbReference>
<keyword evidence="1" id="KW-1133">Transmembrane helix</keyword>
<dbReference type="AlphaFoldDB" id="A0A0M3I4E2"/>
<protein>
    <submittedName>
        <fullName evidence="3">Transmembrane protein</fullName>
    </submittedName>
</protein>
<evidence type="ECO:0000313" key="3">
    <source>
        <dbReference type="WBParaSite" id="ALUE_0001163701-mRNA-1"/>
    </source>
</evidence>
<keyword evidence="1" id="KW-0812">Transmembrane</keyword>
<keyword evidence="2" id="KW-1185">Reference proteome</keyword>
<name>A0A0M3I4E2_ASCLU</name>
<sequence length="156" mass="17638">MIESFGTKLFKSLTATADEIGSKFQIAFSNFSDAITEDADDVVVEVISLSSLTRVVLCILIVLLVLIILKYIALAFKQIQSYWKRRSIRSCFQKEFFLLAIPVNIESEKQQVLYDGAKTAFRLRIDANGQLLLNPLEVVSTIRVSHDHTPTKTSYF</sequence>
<keyword evidence="1" id="KW-0472">Membrane</keyword>